<dbReference type="Proteomes" id="UP000692954">
    <property type="component" value="Unassembled WGS sequence"/>
</dbReference>
<dbReference type="AlphaFoldDB" id="A0A8S1KVR4"/>
<keyword evidence="1" id="KW-1133">Transmembrane helix</keyword>
<proteinExistence type="predicted"/>
<keyword evidence="1" id="KW-0472">Membrane</keyword>
<protein>
    <submittedName>
        <fullName evidence="2">Uncharacterized protein</fullName>
    </submittedName>
</protein>
<dbReference type="EMBL" id="CAJJDN010000011">
    <property type="protein sequence ID" value="CAD8057653.1"/>
    <property type="molecule type" value="Genomic_DNA"/>
</dbReference>
<keyword evidence="1" id="KW-0812">Transmembrane</keyword>
<keyword evidence="3" id="KW-1185">Reference proteome</keyword>
<feature type="transmembrane region" description="Helical" evidence="1">
    <location>
        <begin position="62"/>
        <end position="81"/>
    </location>
</feature>
<reference evidence="2" key="1">
    <citation type="submission" date="2021-01" db="EMBL/GenBank/DDBJ databases">
        <authorList>
            <consortium name="Genoscope - CEA"/>
            <person name="William W."/>
        </authorList>
    </citation>
    <scope>NUCLEOTIDE SEQUENCE</scope>
</reference>
<feature type="transmembrane region" description="Helical" evidence="1">
    <location>
        <begin position="35"/>
        <end position="56"/>
    </location>
</feature>
<organism evidence="2 3">
    <name type="scientific">Paramecium sonneborni</name>
    <dbReference type="NCBI Taxonomy" id="65129"/>
    <lineage>
        <taxon>Eukaryota</taxon>
        <taxon>Sar</taxon>
        <taxon>Alveolata</taxon>
        <taxon>Ciliophora</taxon>
        <taxon>Intramacronucleata</taxon>
        <taxon>Oligohymenophorea</taxon>
        <taxon>Peniculida</taxon>
        <taxon>Parameciidae</taxon>
        <taxon>Paramecium</taxon>
    </lineage>
</organism>
<dbReference type="OrthoDB" id="296390at2759"/>
<evidence type="ECO:0000313" key="2">
    <source>
        <dbReference type="EMBL" id="CAD8057653.1"/>
    </source>
</evidence>
<sequence>MRIQSTDYTVPYYQVYNGKSKHCLKGKLVMGYSRIRFMISFVYLNAISLLQLFRIYPKQEQIYAEIIFIILTDIFLLITVFSDPGLIPKLNSQFQKVIYCMNKVY</sequence>
<evidence type="ECO:0000256" key="1">
    <source>
        <dbReference type="SAM" id="Phobius"/>
    </source>
</evidence>
<accession>A0A8S1KVR4</accession>
<gene>
    <name evidence="2" type="ORF">PSON_ATCC_30995.1.T0110325</name>
</gene>
<name>A0A8S1KVR4_9CILI</name>
<comment type="caution">
    <text evidence="2">The sequence shown here is derived from an EMBL/GenBank/DDBJ whole genome shotgun (WGS) entry which is preliminary data.</text>
</comment>
<evidence type="ECO:0000313" key="3">
    <source>
        <dbReference type="Proteomes" id="UP000692954"/>
    </source>
</evidence>